<reference evidence="2 3" key="1">
    <citation type="journal article" date="2023" name="G3 (Bethesda)">
        <title>A chromosome-length genome assembly and annotation of blackberry (Rubus argutus, cv. 'Hillquist').</title>
        <authorList>
            <person name="Bruna T."/>
            <person name="Aryal R."/>
            <person name="Dudchenko O."/>
            <person name="Sargent D.J."/>
            <person name="Mead D."/>
            <person name="Buti M."/>
            <person name="Cavallini A."/>
            <person name="Hytonen T."/>
            <person name="Andres J."/>
            <person name="Pham M."/>
            <person name="Weisz D."/>
            <person name="Mascagni F."/>
            <person name="Usai G."/>
            <person name="Natali L."/>
            <person name="Bassil N."/>
            <person name="Fernandez G.E."/>
            <person name="Lomsadze A."/>
            <person name="Armour M."/>
            <person name="Olukolu B."/>
            <person name="Poorten T."/>
            <person name="Britton C."/>
            <person name="Davik J."/>
            <person name="Ashrafi H."/>
            <person name="Aiden E.L."/>
            <person name="Borodovsky M."/>
            <person name="Worthington M."/>
        </authorList>
    </citation>
    <scope>NUCLEOTIDE SEQUENCE [LARGE SCALE GENOMIC DNA]</scope>
    <source>
        <strain evidence="2">PI 553951</strain>
    </source>
</reference>
<keyword evidence="3" id="KW-1185">Reference proteome</keyword>
<name>A0AAW1VVC5_RUBAR</name>
<evidence type="ECO:0000313" key="3">
    <source>
        <dbReference type="Proteomes" id="UP001457282"/>
    </source>
</evidence>
<evidence type="ECO:0000313" key="2">
    <source>
        <dbReference type="EMBL" id="KAK9910992.1"/>
    </source>
</evidence>
<evidence type="ECO:0000256" key="1">
    <source>
        <dbReference type="SAM" id="MobiDB-lite"/>
    </source>
</evidence>
<organism evidence="2 3">
    <name type="scientific">Rubus argutus</name>
    <name type="common">Southern blackberry</name>
    <dbReference type="NCBI Taxonomy" id="59490"/>
    <lineage>
        <taxon>Eukaryota</taxon>
        <taxon>Viridiplantae</taxon>
        <taxon>Streptophyta</taxon>
        <taxon>Embryophyta</taxon>
        <taxon>Tracheophyta</taxon>
        <taxon>Spermatophyta</taxon>
        <taxon>Magnoliopsida</taxon>
        <taxon>eudicotyledons</taxon>
        <taxon>Gunneridae</taxon>
        <taxon>Pentapetalae</taxon>
        <taxon>rosids</taxon>
        <taxon>fabids</taxon>
        <taxon>Rosales</taxon>
        <taxon>Rosaceae</taxon>
        <taxon>Rosoideae</taxon>
        <taxon>Rosoideae incertae sedis</taxon>
        <taxon>Rubus</taxon>
    </lineage>
</organism>
<protein>
    <submittedName>
        <fullName evidence="2">Uncharacterized protein</fullName>
    </submittedName>
</protein>
<gene>
    <name evidence="2" type="ORF">M0R45_034922</name>
</gene>
<dbReference type="AlphaFoldDB" id="A0AAW1VVC5"/>
<sequence>MTNQIHRVYLQPANKNPNLNFQHQTQSHADPQSESIATPSRTVVHARSRSSSLAALLLLDPSAAEPVLACRRAPFAAHTSICTEPVALSLIKREERNMKMEEKEKEKGPKREMKSVPATDATDRTASSSQAQPHGPLLSITSPPHQAAALP</sequence>
<accession>A0AAW1VVC5</accession>
<comment type="caution">
    <text evidence="2">The sequence shown here is derived from an EMBL/GenBank/DDBJ whole genome shotgun (WGS) entry which is preliminary data.</text>
</comment>
<feature type="compositionally biased region" description="Basic and acidic residues" evidence="1">
    <location>
        <begin position="91"/>
        <end position="114"/>
    </location>
</feature>
<dbReference type="Proteomes" id="UP001457282">
    <property type="component" value="Unassembled WGS sequence"/>
</dbReference>
<feature type="region of interest" description="Disordered" evidence="1">
    <location>
        <begin position="91"/>
        <end position="151"/>
    </location>
</feature>
<proteinExistence type="predicted"/>
<dbReference type="EMBL" id="JBEDUW010000007">
    <property type="protein sequence ID" value="KAK9910992.1"/>
    <property type="molecule type" value="Genomic_DNA"/>
</dbReference>